<gene>
    <name evidence="2" type="ORF">BDU57DRAFT_26761</name>
</gene>
<protein>
    <submittedName>
        <fullName evidence="2">Uncharacterized protein</fullName>
    </submittedName>
</protein>
<dbReference type="Proteomes" id="UP000800096">
    <property type="component" value="Unassembled WGS sequence"/>
</dbReference>
<evidence type="ECO:0000313" key="2">
    <source>
        <dbReference type="EMBL" id="KAF1920829.1"/>
    </source>
</evidence>
<sequence length="187" mass="20316">MRENETLPGSSNRTKPPMSISMQTRVGQSPQSHPDQFHAPLCATHLPPNSYKSTSYARTLAANACCAPIPVAAATPSLMCTSSEVGVSQELAERSICGRLFSCSSTLIKQARAAEMDGRRRVQISNILRFTSRRISSAAPLAWERVLVVVGLEMECEGKRKRFCALPFRHLCVLSRGALATLGLVQA</sequence>
<dbReference type="AlphaFoldDB" id="A0A6A5R008"/>
<name>A0A6A5R008_AMPQU</name>
<organism evidence="2 3">
    <name type="scientific">Ampelomyces quisqualis</name>
    <name type="common">Powdery mildew agent</name>
    <dbReference type="NCBI Taxonomy" id="50730"/>
    <lineage>
        <taxon>Eukaryota</taxon>
        <taxon>Fungi</taxon>
        <taxon>Dikarya</taxon>
        <taxon>Ascomycota</taxon>
        <taxon>Pezizomycotina</taxon>
        <taxon>Dothideomycetes</taxon>
        <taxon>Pleosporomycetidae</taxon>
        <taxon>Pleosporales</taxon>
        <taxon>Pleosporineae</taxon>
        <taxon>Phaeosphaeriaceae</taxon>
        <taxon>Ampelomyces</taxon>
    </lineage>
</organism>
<feature type="region of interest" description="Disordered" evidence="1">
    <location>
        <begin position="1"/>
        <end position="37"/>
    </location>
</feature>
<dbReference type="EMBL" id="ML979132">
    <property type="protein sequence ID" value="KAF1920829.1"/>
    <property type="molecule type" value="Genomic_DNA"/>
</dbReference>
<proteinExistence type="predicted"/>
<accession>A0A6A5R008</accession>
<keyword evidence="3" id="KW-1185">Reference proteome</keyword>
<reference evidence="2" key="1">
    <citation type="journal article" date="2020" name="Stud. Mycol.">
        <title>101 Dothideomycetes genomes: a test case for predicting lifestyles and emergence of pathogens.</title>
        <authorList>
            <person name="Haridas S."/>
            <person name="Albert R."/>
            <person name="Binder M."/>
            <person name="Bloem J."/>
            <person name="Labutti K."/>
            <person name="Salamov A."/>
            <person name="Andreopoulos B."/>
            <person name="Baker S."/>
            <person name="Barry K."/>
            <person name="Bills G."/>
            <person name="Bluhm B."/>
            <person name="Cannon C."/>
            <person name="Castanera R."/>
            <person name="Culley D."/>
            <person name="Daum C."/>
            <person name="Ezra D."/>
            <person name="Gonzalez J."/>
            <person name="Henrissat B."/>
            <person name="Kuo A."/>
            <person name="Liang C."/>
            <person name="Lipzen A."/>
            <person name="Lutzoni F."/>
            <person name="Magnuson J."/>
            <person name="Mondo S."/>
            <person name="Nolan M."/>
            <person name="Ohm R."/>
            <person name="Pangilinan J."/>
            <person name="Park H.-J."/>
            <person name="Ramirez L."/>
            <person name="Alfaro M."/>
            <person name="Sun H."/>
            <person name="Tritt A."/>
            <person name="Yoshinaga Y."/>
            <person name="Zwiers L.-H."/>
            <person name="Turgeon B."/>
            <person name="Goodwin S."/>
            <person name="Spatafora J."/>
            <person name="Crous P."/>
            <person name="Grigoriev I."/>
        </authorList>
    </citation>
    <scope>NUCLEOTIDE SEQUENCE</scope>
    <source>
        <strain evidence="2">HMLAC05119</strain>
    </source>
</reference>
<feature type="compositionally biased region" description="Polar residues" evidence="1">
    <location>
        <begin position="7"/>
        <end position="34"/>
    </location>
</feature>
<evidence type="ECO:0000256" key="1">
    <source>
        <dbReference type="SAM" id="MobiDB-lite"/>
    </source>
</evidence>
<evidence type="ECO:0000313" key="3">
    <source>
        <dbReference type="Proteomes" id="UP000800096"/>
    </source>
</evidence>